<dbReference type="AlphaFoldDB" id="A0A2C5XJB3"/>
<name>A0A2C5XJB3_9HYPO</name>
<dbReference type="EMBL" id="NJES01000271">
    <property type="protein sequence ID" value="PHH74479.1"/>
    <property type="molecule type" value="Genomic_DNA"/>
</dbReference>
<dbReference type="OrthoDB" id="4521980at2759"/>
<accession>A0A2C5XJB3</accession>
<dbReference type="STRING" id="2004952.A0A2C5XJB3"/>
<protein>
    <submittedName>
        <fullName evidence="1">Uncharacterized protein</fullName>
    </submittedName>
</protein>
<evidence type="ECO:0000313" key="2">
    <source>
        <dbReference type="Proteomes" id="UP000226431"/>
    </source>
</evidence>
<organism evidence="1 2">
    <name type="scientific">Ophiocordyceps camponoti-rufipedis</name>
    <dbReference type="NCBI Taxonomy" id="2004952"/>
    <lineage>
        <taxon>Eukaryota</taxon>
        <taxon>Fungi</taxon>
        <taxon>Dikarya</taxon>
        <taxon>Ascomycota</taxon>
        <taxon>Pezizomycotina</taxon>
        <taxon>Sordariomycetes</taxon>
        <taxon>Hypocreomycetidae</taxon>
        <taxon>Hypocreales</taxon>
        <taxon>Ophiocordycipitaceae</taxon>
        <taxon>Ophiocordyceps</taxon>
    </lineage>
</organism>
<gene>
    <name evidence="1" type="ORF">CDD80_3059</name>
</gene>
<comment type="caution">
    <text evidence="1">The sequence shown here is derived from an EMBL/GenBank/DDBJ whole genome shotgun (WGS) entry which is preliminary data.</text>
</comment>
<evidence type="ECO:0000313" key="1">
    <source>
        <dbReference type="EMBL" id="PHH74479.1"/>
    </source>
</evidence>
<dbReference type="Proteomes" id="UP000226431">
    <property type="component" value="Unassembled WGS sequence"/>
</dbReference>
<proteinExistence type="predicted"/>
<reference evidence="1 2" key="1">
    <citation type="submission" date="2017-06" db="EMBL/GenBank/DDBJ databases">
        <title>Ant-infecting Ophiocordyceps genomes reveal a high diversity of potential behavioral manipulation genes and a possible major role for enterotoxins.</title>
        <authorList>
            <person name="De Bekker C."/>
            <person name="Evans H.C."/>
            <person name="Brachmann A."/>
            <person name="Hughes D.P."/>
        </authorList>
    </citation>
    <scope>NUCLEOTIDE SEQUENCE [LARGE SCALE GENOMIC DNA]</scope>
    <source>
        <strain evidence="1 2">Map16</strain>
    </source>
</reference>
<sequence length="144" mass="15726">MLRLTSIESDTISSHLGFVTIESSWPSRISMFKAGSPCTDGRVFKLVLPLHLAKVTQASWQSLDIPPPHLAKLLDGLKPRTVEDKGFIYADELDSQGRTNVHFCHSWASIESFILKINTEDKPAKLTGIAHGRGRCPAAGDGSV</sequence>
<keyword evidence="2" id="KW-1185">Reference proteome</keyword>